<organism evidence="2 3">
    <name type="scientific">Caerostris extrusa</name>
    <name type="common">Bark spider</name>
    <name type="synonym">Caerostris bankana</name>
    <dbReference type="NCBI Taxonomy" id="172846"/>
    <lineage>
        <taxon>Eukaryota</taxon>
        <taxon>Metazoa</taxon>
        <taxon>Ecdysozoa</taxon>
        <taxon>Arthropoda</taxon>
        <taxon>Chelicerata</taxon>
        <taxon>Arachnida</taxon>
        <taxon>Araneae</taxon>
        <taxon>Araneomorphae</taxon>
        <taxon>Entelegynae</taxon>
        <taxon>Araneoidea</taxon>
        <taxon>Araneidae</taxon>
        <taxon>Caerostris</taxon>
    </lineage>
</organism>
<keyword evidence="3" id="KW-1185">Reference proteome</keyword>
<keyword evidence="1" id="KW-0812">Transmembrane</keyword>
<keyword evidence="1" id="KW-0472">Membrane</keyword>
<sequence length="191" mass="21712">MKLEEYSEHEFLMRLSTVNREEPHSPSIYVLTTGSVTIHQKASPNEPRNQIGSSPRNEWGAINFHLQQGKPGASQLQARPPFATREREREINRALVCSHYQTRWGKHSREVDIRKEYFCYSPGLLRSHLCCGIVSVVIVSGLIAAMIRRTGLQSVEFLDSYRVLIPSWWWGGVFMGCHLRMNSCAGSAIPV</sequence>
<name>A0AAV4X688_CAEEX</name>
<evidence type="ECO:0000313" key="2">
    <source>
        <dbReference type="EMBL" id="GIY89314.1"/>
    </source>
</evidence>
<dbReference type="Proteomes" id="UP001054945">
    <property type="component" value="Unassembled WGS sequence"/>
</dbReference>
<feature type="transmembrane region" description="Helical" evidence="1">
    <location>
        <begin position="124"/>
        <end position="147"/>
    </location>
</feature>
<proteinExistence type="predicted"/>
<gene>
    <name evidence="2" type="ORF">CEXT_299911</name>
</gene>
<evidence type="ECO:0000313" key="3">
    <source>
        <dbReference type="Proteomes" id="UP001054945"/>
    </source>
</evidence>
<protein>
    <submittedName>
        <fullName evidence="2">Uncharacterized protein</fullName>
    </submittedName>
</protein>
<dbReference type="AlphaFoldDB" id="A0AAV4X688"/>
<accession>A0AAV4X688</accession>
<comment type="caution">
    <text evidence="2">The sequence shown here is derived from an EMBL/GenBank/DDBJ whole genome shotgun (WGS) entry which is preliminary data.</text>
</comment>
<evidence type="ECO:0000256" key="1">
    <source>
        <dbReference type="SAM" id="Phobius"/>
    </source>
</evidence>
<dbReference type="EMBL" id="BPLR01017186">
    <property type="protein sequence ID" value="GIY89314.1"/>
    <property type="molecule type" value="Genomic_DNA"/>
</dbReference>
<reference evidence="2 3" key="1">
    <citation type="submission" date="2021-06" db="EMBL/GenBank/DDBJ databases">
        <title>Caerostris extrusa draft genome.</title>
        <authorList>
            <person name="Kono N."/>
            <person name="Arakawa K."/>
        </authorList>
    </citation>
    <scope>NUCLEOTIDE SEQUENCE [LARGE SCALE GENOMIC DNA]</scope>
</reference>
<keyword evidence="1" id="KW-1133">Transmembrane helix</keyword>